<dbReference type="GO" id="GO:0004180">
    <property type="term" value="F:carboxypeptidase activity"/>
    <property type="evidence" value="ECO:0007669"/>
    <property type="project" value="UniProtKB-ARBA"/>
</dbReference>
<evidence type="ECO:0000256" key="7">
    <source>
        <dbReference type="PROSITE-ProRule" id="PRU01373"/>
    </source>
</evidence>
<gene>
    <name evidence="10" type="ORF">G3A50_10200</name>
</gene>
<dbReference type="EMBL" id="CP048630">
    <property type="protein sequence ID" value="QIB34043.1"/>
    <property type="molecule type" value="Genomic_DNA"/>
</dbReference>
<evidence type="ECO:0000256" key="2">
    <source>
        <dbReference type="ARBA" id="ARBA00005992"/>
    </source>
</evidence>
<comment type="similarity">
    <text evidence="2">Belongs to the YkuD family.</text>
</comment>
<proteinExistence type="inferred from homology"/>
<evidence type="ECO:0000259" key="9">
    <source>
        <dbReference type="PROSITE" id="PS52029"/>
    </source>
</evidence>
<name>A0A6P1YPH0_9HYPH</name>
<feature type="active site" description="Nucleophile" evidence="7">
    <location>
        <position position="181"/>
    </location>
</feature>
<feature type="region of interest" description="Disordered" evidence="8">
    <location>
        <begin position="88"/>
        <end position="113"/>
    </location>
</feature>
<feature type="region of interest" description="Disordered" evidence="8">
    <location>
        <begin position="1"/>
        <end position="23"/>
    </location>
</feature>
<dbReference type="SUPFAM" id="SSF141523">
    <property type="entry name" value="L,D-transpeptidase catalytic domain-like"/>
    <property type="match status" value="1"/>
</dbReference>
<dbReference type="AlphaFoldDB" id="A0A6P1YPH0"/>
<keyword evidence="6 7" id="KW-0961">Cell wall biogenesis/degradation</keyword>
<evidence type="ECO:0000313" key="10">
    <source>
        <dbReference type="EMBL" id="QIB34043.1"/>
    </source>
</evidence>
<reference evidence="10 11" key="1">
    <citation type="submission" date="2020-02" db="EMBL/GenBank/DDBJ databases">
        <authorList>
            <person name="Li G."/>
        </authorList>
    </citation>
    <scope>NUCLEOTIDE SEQUENCE [LARGE SCALE GENOMIC DNA]</scope>
    <source>
        <strain evidence="10 11">DSM 102029</strain>
    </source>
</reference>
<dbReference type="GO" id="GO:0009252">
    <property type="term" value="P:peptidoglycan biosynthetic process"/>
    <property type="evidence" value="ECO:0007669"/>
    <property type="project" value="UniProtKB-UniPathway"/>
</dbReference>
<dbReference type="PROSITE" id="PS52029">
    <property type="entry name" value="LD_TPASE"/>
    <property type="match status" value="1"/>
</dbReference>
<evidence type="ECO:0000313" key="11">
    <source>
        <dbReference type="Proteomes" id="UP000464751"/>
    </source>
</evidence>
<evidence type="ECO:0000256" key="8">
    <source>
        <dbReference type="SAM" id="MobiDB-lite"/>
    </source>
</evidence>
<evidence type="ECO:0000256" key="3">
    <source>
        <dbReference type="ARBA" id="ARBA00022679"/>
    </source>
</evidence>
<dbReference type="GO" id="GO:0008360">
    <property type="term" value="P:regulation of cell shape"/>
    <property type="evidence" value="ECO:0007669"/>
    <property type="project" value="UniProtKB-UniRule"/>
</dbReference>
<keyword evidence="11" id="KW-1185">Reference proteome</keyword>
<dbReference type="CDD" id="cd16913">
    <property type="entry name" value="YkuD_like"/>
    <property type="match status" value="1"/>
</dbReference>
<evidence type="ECO:0000256" key="1">
    <source>
        <dbReference type="ARBA" id="ARBA00004752"/>
    </source>
</evidence>
<dbReference type="KEGG" id="apra:G3A50_10200"/>
<evidence type="ECO:0000256" key="4">
    <source>
        <dbReference type="ARBA" id="ARBA00022960"/>
    </source>
</evidence>
<organism evidence="10 11">
    <name type="scientific">Ancylobacter pratisalsi</name>
    <dbReference type="NCBI Taxonomy" id="1745854"/>
    <lineage>
        <taxon>Bacteria</taxon>
        <taxon>Pseudomonadati</taxon>
        <taxon>Pseudomonadota</taxon>
        <taxon>Alphaproteobacteria</taxon>
        <taxon>Hyphomicrobiales</taxon>
        <taxon>Xanthobacteraceae</taxon>
        <taxon>Ancylobacter</taxon>
    </lineage>
</organism>
<feature type="compositionally biased region" description="Basic residues" evidence="8">
    <location>
        <begin position="1"/>
        <end position="12"/>
    </location>
</feature>
<keyword evidence="5 7" id="KW-0573">Peptidoglycan synthesis</keyword>
<feature type="active site" description="Proton donor/acceptor" evidence="7">
    <location>
        <position position="163"/>
    </location>
</feature>
<protein>
    <submittedName>
        <fullName evidence="10">L,D-transpeptidase family protein</fullName>
    </submittedName>
</protein>
<evidence type="ECO:0000256" key="6">
    <source>
        <dbReference type="ARBA" id="ARBA00023316"/>
    </source>
</evidence>
<comment type="pathway">
    <text evidence="1 7">Cell wall biogenesis; peptidoglycan biosynthesis.</text>
</comment>
<dbReference type="UniPathway" id="UPA00219"/>
<feature type="domain" description="L,D-TPase catalytic" evidence="9">
    <location>
        <begin position="32"/>
        <end position="205"/>
    </location>
</feature>
<dbReference type="PANTHER" id="PTHR38589">
    <property type="entry name" value="BLR0621 PROTEIN"/>
    <property type="match status" value="1"/>
</dbReference>
<sequence>MIVNGKRVKKKTLRDSGRTKSPAKRITRLSRLRVVALPGRPTQGIVLAGGLRLPVALGRAGIRHDKREGDGATPAGTWHPRALRFRADHGGRPATALPARRTRPEDGWCDDPADGRYNQPVRLPFAPSHEEMWRADGLYDLVIVLDHNARPRRARRGSAVFLHLAREGATAGQGFVPTAGCIAFRRADLRRLLPRLSTHTRIVVG</sequence>
<dbReference type="Pfam" id="PF03734">
    <property type="entry name" value="YkuD"/>
    <property type="match status" value="1"/>
</dbReference>
<dbReference type="InterPro" id="IPR005490">
    <property type="entry name" value="LD_TPept_cat_dom"/>
</dbReference>
<dbReference type="Proteomes" id="UP000464751">
    <property type="component" value="Chromosome"/>
</dbReference>
<dbReference type="GO" id="GO:0016740">
    <property type="term" value="F:transferase activity"/>
    <property type="evidence" value="ECO:0007669"/>
    <property type="project" value="UniProtKB-KW"/>
</dbReference>
<keyword evidence="4 7" id="KW-0133">Cell shape</keyword>
<dbReference type="InterPro" id="IPR038063">
    <property type="entry name" value="Transpep_catalytic_dom"/>
</dbReference>
<accession>A0A6P1YPH0</accession>
<dbReference type="PANTHER" id="PTHR38589:SF1">
    <property type="entry name" value="BLR0621 PROTEIN"/>
    <property type="match status" value="1"/>
</dbReference>
<keyword evidence="3" id="KW-0808">Transferase</keyword>
<evidence type="ECO:0000256" key="5">
    <source>
        <dbReference type="ARBA" id="ARBA00022984"/>
    </source>
</evidence>
<dbReference type="GO" id="GO:0071555">
    <property type="term" value="P:cell wall organization"/>
    <property type="evidence" value="ECO:0007669"/>
    <property type="project" value="UniProtKB-UniRule"/>
</dbReference>